<organism evidence="1 2">
    <name type="scientific">Rhizophagus clarus</name>
    <dbReference type="NCBI Taxonomy" id="94130"/>
    <lineage>
        <taxon>Eukaryota</taxon>
        <taxon>Fungi</taxon>
        <taxon>Fungi incertae sedis</taxon>
        <taxon>Mucoromycota</taxon>
        <taxon>Glomeromycotina</taxon>
        <taxon>Glomeromycetes</taxon>
        <taxon>Glomerales</taxon>
        <taxon>Glomeraceae</taxon>
        <taxon>Rhizophagus</taxon>
    </lineage>
</organism>
<accession>A0A8H3L4U6</accession>
<dbReference type="Proteomes" id="UP000615446">
    <property type="component" value="Unassembled WGS sequence"/>
</dbReference>
<dbReference type="EMBL" id="BLAL01000047">
    <property type="protein sequence ID" value="GES79990.1"/>
    <property type="molecule type" value="Genomic_DNA"/>
</dbReference>
<comment type="caution">
    <text evidence="1">The sequence shown here is derived from an EMBL/GenBank/DDBJ whole genome shotgun (WGS) entry which is preliminary data.</text>
</comment>
<reference evidence="1" key="1">
    <citation type="submission" date="2019-10" db="EMBL/GenBank/DDBJ databases">
        <title>Conservation and host-specific expression of non-tandemly repeated heterogenous ribosome RNA gene in arbuscular mycorrhizal fungi.</title>
        <authorList>
            <person name="Maeda T."/>
            <person name="Kobayashi Y."/>
            <person name="Nakagawa T."/>
            <person name="Ezawa T."/>
            <person name="Yamaguchi K."/>
            <person name="Bino T."/>
            <person name="Nishimoto Y."/>
            <person name="Shigenobu S."/>
            <person name="Kawaguchi M."/>
        </authorList>
    </citation>
    <scope>NUCLEOTIDE SEQUENCE</scope>
    <source>
        <strain evidence="1">HR1</strain>
    </source>
</reference>
<proteinExistence type="predicted"/>
<gene>
    <name evidence="1" type="ORF">RCL2_000729100</name>
</gene>
<name>A0A8H3L4U6_9GLOM</name>
<sequence length="75" mass="8869">MNAKAIMEKNKFQLFKELSSETKAMDKTELQNTDATPMDQVKKIKPLPKVNEIEITDEELKCFCITREEWVKEYK</sequence>
<dbReference type="AlphaFoldDB" id="A0A8H3L4U6"/>
<protein>
    <submittedName>
        <fullName evidence="1">Uncharacterized protein</fullName>
    </submittedName>
</protein>
<evidence type="ECO:0000313" key="2">
    <source>
        <dbReference type="Proteomes" id="UP000615446"/>
    </source>
</evidence>
<evidence type="ECO:0000313" key="1">
    <source>
        <dbReference type="EMBL" id="GES79990.1"/>
    </source>
</evidence>